<dbReference type="PROSITE" id="PS51860">
    <property type="entry name" value="REM_1"/>
    <property type="match status" value="1"/>
</dbReference>
<dbReference type="InterPro" id="IPR036028">
    <property type="entry name" value="SH3-like_dom_sf"/>
</dbReference>
<keyword evidence="9" id="KW-1185">Reference proteome</keyword>
<evidence type="ECO:0000313" key="8">
    <source>
        <dbReference type="EMBL" id="GMR29967.1"/>
    </source>
</evidence>
<dbReference type="InterPro" id="IPR027267">
    <property type="entry name" value="AH/BAR_dom_sf"/>
</dbReference>
<evidence type="ECO:0000256" key="2">
    <source>
        <dbReference type="ARBA" id="ARBA00023054"/>
    </source>
</evidence>
<dbReference type="Gene3D" id="6.10.140.470">
    <property type="match status" value="1"/>
</dbReference>
<dbReference type="EMBL" id="BTRK01000001">
    <property type="protein sequence ID" value="GMR29967.1"/>
    <property type="molecule type" value="Genomic_DNA"/>
</dbReference>
<dbReference type="CDD" id="cd11911">
    <property type="entry name" value="SH3_CIP4-like"/>
    <property type="match status" value="1"/>
</dbReference>
<evidence type="ECO:0000256" key="3">
    <source>
        <dbReference type="PROSITE-ProRule" id="PRU00192"/>
    </source>
</evidence>
<feature type="compositionally biased region" description="Low complexity" evidence="5">
    <location>
        <begin position="313"/>
        <end position="327"/>
    </location>
</feature>
<dbReference type="PANTHER" id="PTHR15735">
    <property type="entry name" value="FCH AND DOUBLE SH3 DOMAINS PROTEIN"/>
    <property type="match status" value="1"/>
</dbReference>
<dbReference type="InterPro" id="IPR011072">
    <property type="entry name" value="HR1_rho-bd"/>
</dbReference>
<comment type="caution">
    <text evidence="8">The sequence shown here is derived from an EMBL/GenBank/DDBJ whole genome shotgun (WGS) entry which is preliminary data.</text>
</comment>
<dbReference type="InterPro" id="IPR057870">
    <property type="entry name" value="HR1_TOCA"/>
</dbReference>
<evidence type="ECO:0000259" key="7">
    <source>
        <dbReference type="PROSITE" id="PS51860"/>
    </source>
</evidence>
<dbReference type="SUPFAM" id="SSF103657">
    <property type="entry name" value="BAR/IMD domain-like"/>
    <property type="match status" value="1"/>
</dbReference>
<dbReference type="SUPFAM" id="SSF50044">
    <property type="entry name" value="SH3-domain"/>
    <property type="match status" value="1"/>
</dbReference>
<evidence type="ECO:0000256" key="1">
    <source>
        <dbReference type="ARBA" id="ARBA00022443"/>
    </source>
</evidence>
<keyword evidence="2 4" id="KW-0175">Coiled coil</keyword>
<gene>
    <name evidence="8" type="ORF">PMAYCL1PPCAC_00162</name>
</gene>
<dbReference type="InterPro" id="IPR001452">
    <property type="entry name" value="SH3_domain"/>
</dbReference>
<dbReference type="Proteomes" id="UP001328107">
    <property type="component" value="Unassembled WGS sequence"/>
</dbReference>
<protein>
    <recommendedName>
        <fullName evidence="10">SH3 domain-containing protein</fullName>
    </recommendedName>
</protein>
<dbReference type="Pfam" id="PF00018">
    <property type="entry name" value="SH3_1"/>
    <property type="match status" value="1"/>
</dbReference>
<dbReference type="AlphaFoldDB" id="A0AAN4Z228"/>
<evidence type="ECO:0000256" key="4">
    <source>
        <dbReference type="PROSITE-ProRule" id="PRU01207"/>
    </source>
</evidence>
<dbReference type="PROSITE" id="PS50002">
    <property type="entry name" value="SH3"/>
    <property type="match status" value="1"/>
</dbReference>
<evidence type="ECO:0000313" key="9">
    <source>
        <dbReference type="Proteomes" id="UP001328107"/>
    </source>
</evidence>
<feature type="region of interest" description="Disordered" evidence="5">
    <location>
        <begin position="312"/>
        <end position="336"/>
    </location>
</feature>
<dbReference type="PANTHER" id="PTHR15735:SF12">
    <property type="entry name" value="CDC42-INTERACTING PROTEIN 4, ISOFORM B"/>
    <property type="match status" value="1"/>
</dbReference>
<feature type="non-terminal residue" evidence="8">
    <location>
        <position position="1"/>
    </location>
</feature>
<feature type="domain" description="SH3" evidence="6">
    <location>
        <begin position="345"/>
        <end position="407"/>
    </location>
</feature>
<reference evidence="9" key="1">
    <citation type="submission" date="2022-10" db="EMBL/GenBank/DDBJ databases">
        <title>Genome assembly of Pristionchus species.</title>
        <authorList>
            <person name="Yoshida K."/>
            <person name="Sommer R.J."/>
        </authorList>
    </citation>
    <scope>NUCLEOTIDE SEQUENCE [LARGE SCALE GENOMIC DNA]</scope>
    <source>
        <strain evidence="9">RS5460</strain>
    </source>
</reference>
<evidence type="ECO:0000259" key="6">
    <source>
        <dbReference type="PROSITE" id="PS50002"/>
    </source>
</evidence>
<proteinExistence type="predicted"/>
<feature type="region of interest" description="Disordered" evidence="5">
    <location>
        <begin position="98"/>
        <end position="147"/>
    </location>
</feature>
<dbReference type="CDD" id="cd11619">
    <property type="entry name" value="HR1_CIP4-like"/>
    <property type="match status" value="1"/>
</dbReference>
<dbReference type="Pfam" id="PF25610">
    <property type="entry name" value="HR1_TOCA"/>
    <property type="match status" value="1"/>
</dbReference>
<dbReference type="Gene3D" id="1.20.1270.60">
    <property type="entry name" value="Arfaptin homology (AH) domain/BAR domain"/>
    <property type="match status" value="1"/>
</dbReference>
<dbReference type="Gene3D" id="2.30.30.40">
    <property type="entry name" value="SH3 Domains"/>
    <property type="match status" value="1"/>
</dbReference>
<evidence type="ECO:0000256" key="5">
    <source>
        <dbReference type="SAM" id="MobiDB-lite"/>
    </source>
</evidence>
<sequence length="431" mass="48236">KIQAIDDERIRDTKAALEMAINAEKEVSVIINRCHDDMKRALEVIDPPRDTSALVEQFRTGYAHPPLARFEDVGRPEDVLCGGDDSVDGNGATLKRGILGGGGNTAKKEGKGVSRKQSMHSKIFGGGSSASVEVKKNPDGTSDYSSLPRQQRVRRLQAKLAEMENEREKKIQSKEGVVKMQLVYRENPKLGNPADCEQQIQTFAKEIDTLTSLMKKLRVQLDDAIAHTAPPIGYEFSSTTPSRTLPRPSVVTRRLRPRVLRAAPPHNTRVPRLLLLVEGLPLPLHHVRSHPQTTEHSTEWARPATVLWRTTSHRTSYSEESVSSEGSRMTNNNGRDEVYDEMTMPALGTCTALFDFEGGTTEGTVMKEGQEFVLVERDEGDGWTRVRSVDGRNEGFVPSSYLRCKWYPSDQKWLKPARCRFFPICNVPIML</sequence>
<dbReference type="GO" id="GO:0007165">
    <property type="term" value="P:signal transduction"/>
    <property type="evidence" value="ECO:0007669"/>
    <property type="project" value="InterPro"/>
</dbReference>
<dbReference type="SMART" id="SM00326">
    <property type="entry name" value="SH3"/>
    <property type="match status" value="1"/>
</dbReference>
<keyword evidence="1 3" id="KW-0728">SH3 domain</keyword>
<name>A0AAN4Z228_9BILA</name>
<feature type="domain" description="REM-1" evidence="7">
    <location>
        <begin position="146"/>
        <end position="223"/>
    </location>
</feature>
<evidence type="ECO:0008006" key="10">
    <source>
        <dbReference type="Google" id="ProtNLM"/>
    </source>
</evidence>
<organism evidence="8 9">
    <name type="scientific">Pristionchus mayeri</name>
    <dbReference type="NCBI Taxonomy" id="1317129"/>
    <lineage>
        <taxon>Eukaryota</taxon>
        <taxon>Metazoa</taxon>
        <taxon>Ecdysozoa</taxon>
        <taxon>Nematoda</taxon>
        <taxon>Chromadorea</taxon>
        <taxon>Rhabditida</taxon>
        <taxon>Rhabditina</taxon>
        <taxon>Diplogasteromorpha</taxon>
        <taxon>Diplogasteroidea</taxon>
        <taxon>Neodiplogasteridae</taxon>
        <taxon>Pristionchus</taxon>
    </lineage>
</organism>
<accession>A0AAN4Z228</accession>